<gene>
    <name evidence="3" type="ORF">F511_32316</name>
</gene>
<dbReference type="PANTHER" id="PTHR43390:SF2">
    <property type="entry name" value="THYLAKOIDAL PROCESSING PEPTIDASE 2, CHLOROPLASTIC-RELATED"/>
    <property type="match status" value="1"/>
</dbReference>
<dbReference type="AlphaFoldDB" id="A0A2Z7D2S4"/>
<accession>A0A2Z7D2S4</accession>
<evidence type="ECO:0000256" key="1">
    <source>
        <dbReference type="ARBA" id="ARBA00022670"/>
    </source>
</evidence>
<keyword evidence="2" id="KW-0378">Hydrolase</keyword>
<keyword evidence="1" id="KW-0645">Protease</keyword>
<dbReference type="GO" id="GO:0006465">
    <property type="term" value="P:signal peptide processing"/>
    <property type="evidence" value="ECO:0007669"/>
    <property type="project" value="TreeGrafter"/>
</dbReference>
<dbReference type="PROSITE" id="PS00501">
    <property type="entry name" value="SPASE_I_1"/>
    <property type="match status" value="1"/>
</dbReference>
<dbReference type="GO" id="GO:0009535">
    <property type="term" value="C:chloroplast thylakoid membrane"/>
    <property type="evidence" value="ECO:0007669"/>
    <property type="project" value="TreeGrafter"/>
</dbReference>
<dbReference type="InterPro" id="IPR036286">
    <property type="entry name" value="LexA/Signal_pep-like_sf"/>
</dbReference>
<evidence type="ECO:0000256" key="2">
    <source>
        <dbReference type="ARBA" id="ARBA00022801"/>
    </source>
</evidence>
<evidence type="ECO:0000313" key="4">
    <source>
        <dbReference type="Proteomes" id="UP000250235"/>
    </source>
</evidence>
<dbReference type="GO" id="GO:0004252">
    <property type="term" value="F:serine-type endopeptidase activity"/>
    <property type="evidence" value="ECO:0007669"/>
    <property type="project" value="InterPro"/>
</dbReference>
<dbReference type="PANTHER" id="PTHR43390">
    <property type="entry name" value="SIGNAL PEPTIDASE I"/>
    <property type="match status" value="1"/>
</dbReference>
<dbReference type="Proteomes" id="UP000250235">
    <property type="component" value="Unassembled WGS sequence"/>
</dbReference>
<sequence length="241" mass="26590">MAIKFTVSYSGYIASNLTSSAAASGKCAVSRFLHECAVISQSFQNSPCPNSDSRYADCRRWKQNPSFMNPVFVFDLFDAVWGNSWRRLELKCGDGTDFFVGYVDRAGTQCRNYSKGTVQSGSVAGVGNCFEASKISKSEGTSSVKASPQSFRSNNAWLPKFMDLCFSSDEAKAALTAFSIRMLFKSTLAEPRAIPSTSMCPTFDVGDRILAEKVVALNQHSFDSLFILMSFLYLCLRMELI</sequence>
<proteinExistence type="predicted"/>
<dbReference type="SUPFAM" id="SSF51306">
    <property type="entry name" value="LexA/Signal peptidase"/>
    <property type="match status" value="1"/>
</dbReference>
<evidence type="ECO:0000313" key="3">
    <source>
        <dbReference type="EMBL" id="KZV52997.1"/>
    </source>
</evidence>
<organism evidence="3 4">
    <name type="scientific">Dorcoceras hygrometricum</name>
    <dbReference type="NCBI Taxonomy" id="472368"/>
    <lineage>
        <taxon>Eukaryota</taxon>
        <taxon>Viridiplantae</taxon>
        <taxon>Streptophyta</taxon>
        <taxon>Embryophyta</taxon>
        <taxon>Tracheophyta</taxon>
        <taxon>Spermatophyta</taxon>
        <taxon>Magnoliopsida</taxon>
        <taxon>eudicotyledons</taxon>
        <taxon>Gunneridae</taxon>
        <taxon>Pentapetalae</taxon>
        <taxon>asterids</taxon>
        <taxon>lamiids</taxon>
        <taxon>Lamiales</taxon>
        <taxon>Gesneriaceae</taxon>
        <taxon>Didymocarpoideae</taxon>
        <taxon>Trichosporeae</taxon>
        <taxon>Loxocarpinae</taxon>
        <taxon>Dorcoceras</taxon>
    </lineage>
</organism>
<reference evidence="3 4" key="1">
    <citation type="journal article" date="2015" name="Proc. Natl. Acad. Sci. U.S.A.">
        <title>The resurrection genome of Boea hygrometrica: A blueprint for survival of dehydration.</title>
        <authorList>
            <person name="Xiao L."/>
            <person name="Yang G."/>
            <person name="Zhang L."/>
            <person name="Yang X."/>
            <person name="Zhao S."/>
            <person name="Ji Z."/>
            <person name="Zhou Q."/>
            <person name="Hu M."/>
            <person name="Wang Y."/>
            <person name="Chen M."/>
            <person name="Xu Y."/>
            <person name="Jin H."/>
            <person name="Xiao X."/>
            <person name="Hu G."/>
            <person name="Bao F."/>
            <person name="Hu Y."/>
            <person name="Wan P."/>
            <person name="Li L."/>
            <person name="Deng X."/>
            <person name="Kuang T."/>
            <person name="Xiang C."/>
            <person name="Zhu J.K."/>
            <person name="Oliver M.J."/>
            <person name="He Y."/>
        </authorList>
    </citation>
    <scope>NUCLEOTIDE SEQUENCE [LARGE SCALE GENOMIC DNA]</scope>
    <source>
        <strain evidence="4">cv. XS01</strain>
    </source>
</reference>
<dbReference type="EMBL" id="KQ990568">
    <property type="protein sequence ID" value="KZV52997.1"/>
    <property type="molecule type" value="Genomic_DNA"/>
</dbReference>
<dbReference type="GO" id="GO:0010027">
    <property type="term" value="P:thylakoid membrane organization"/>
    <property type="evidence" value="ECO:0007669"/>
    <property type="project" value="TreeGrafter"/>
</dbReference>
<protein>
    <submittedName>
        <fullName evidence="3">Thylakoidal processing peptidase 1, chloroplastic-like</fullName>
    </submittedName>
</protein>
<name>A0A2Z7D2S4_9LAMI</name>
<dbReference type="InterPro" id="IPR000223">
    <property type="entry name" value="Pept_S26A_signal_pept_1"/>
</dbReference>
<keyword evidence="4" id="KW-1185">Reference proteome</keyword>
<dbReference type="InterPro" id="IPR019756">
    <property type="entry name" value="Pept_S26A_signal_pept_1_Ser-AS"/>
</dbReference>